<dbReference type="InterPro" id="IPR028098">
    <property type="entry name" value="Glyco_trans_4-like_N"/>
</dbReference>
<reference evidence="3 4" key="1">
    <citation type="submission" date="2018-08" db="EMBL/GenBank/DDBJ databases">
        <title>A genome reference for cultivated species of the human gut microbiota.</title>
        <authorList>
            <person name="Zou Y."/>
            <person name="Xue W."/>
            <person name="Luo G."/>
        </authorList>
    </citation>
    <scope>NUCLEOTIDE SEQUENCE [LARGE SCALE GENOMIC DNA]</scope>
    <source>
        <strain evidence="3 4">AF36-11AT</strain>
    </source>
</reference>
<dbReference type="Gene3D" id="3.40.50.2000">
    <property type="entry name" value="Glycogen Phosphorylase B"/>
    <property type="match status" value="2"/>
</dbReference>
<dbReference type="CDD" id="cd03812">
    <property type="entry name" value="GT4_CapH-like"/>
    <property type="match status" value="1"/>
</dbReference>
<dbReference type="PANTHER" id="PTHR45947:SF3">
    <property type="entry name" value="SULFOQUINOVOSYL TRANSFERASE SQD2"/>
    <property type="match status" value="1"/>
</dbReference>
<organism evidence="3 4">
    <name type="scientific">Faecalibacterium prausnitzii</name>
    <dbReference type="NCBI Taxonomy" id="853"/>
    <lineage>
        <taxon>Bacteria</taxon>
        <taxon>Bacillati</taxon>
        <taxon>Bacillota</taxon>
        <taxon>Clostridia</taxon>
        <taxon>Eubacteriales</taxon>
        <taxon>Oscillospiraceae</taxon>
        <taxon>Faecalibacterium</taxon>
    </lineage>
</organism>
<dbReference type="Pfam" id="PF00534">
    <property type="entry name" value="Glycos_transf_1"/>
    <property type="match status" value="1"/>
</dbReference>
<proteinExistence type="predicted"/>
<evidence type="ECO:0000313" key="3">
    <source>
        <dbReference type="EMBL" id="RGB72643.1"/>
    </source>
</evidence>
<dbReference type="PANTHER" id="PTHR45947">
    <property type="entry name" value="SULFOQUINOVOSYL TRANSFERASE SQD2"/>
    <property type="match status" value="1"/>
</dbReference>
<feature type="domain" description="Glycosyl transferase family 1" evidence="1">
    <location>
        <begin position="186"/>
        <end position="304"/>
    </location>
</feature>
<gene>
    <name evidence="3" type="ORF">DWZ89_03570</name>
</gene>
<dbReference type="SUPFAM" id="SSF53756">
    <property type="entry name" value="UDP-Glycosyltransferase/glycogen phosphorylase"/>
    <property type="match status" value="1"/>
</dbReference>
<name>A0A3E2TCJ0_9FIRM</name>
<dbReference type="Pfam" id="PF13439">
    <property type="entry name" value="Glyco_transf_4"/>
    <property type="match status" value="1"/>
</dbReference>
<evidence type="ECO:0000259" key="1">
    <source>
        <dbReference type="Pfam" id="PF00534"/>
    </source>
</evidence>
<protein>
    <submittedName>
        <fullName evidence="3">Glycosyltransferase family 1 protein</fullName>
    </submittedName>
</protein>
<dbReference type="GO" id="GO:0016758">
    <property type="term" value="F:hexosyltransferase activity"/>
    <property type="evidence" value="ECO:0007669"/>
    <property type="project" value="TreeGrafter"/>
</dbReference>
<dbReference type="AlphaFoldDB" id="A0A3E2TCJ0"/>
<dbReference type="InterPro" id="IPR050194">
    <property type="entry name" value="Glycosyltransferase_grp1"/>
</dbReference>
<feature type="domain" description="Glycosyltransferase subfamily 4-like N-terminal" evidence="2">
    <location>
        <begin position="21"/>
        <end position="177"/>
    </location>
</feature>
<keyword evidence="3" id="KW-0808">Transferase</keyword>
<dbReference type="EMBL" id="QVEQ01000002">
    <property type="protein sequence ID" value="RGB72643.1"/>
    <property type="molecule type" value="Genomic_DNA"/>
</dbReference>
<dbReference type="Proteomes" id="UP000261140">
    <property type="component" value="Unassembled WGS sequence"/>
</dbReference>
<accession>A0A3E2TCJ0</accession>
<evidence type="ECO:0000259" key="2">
    <source>
        <dbReference type="Pfam" id="PF13439"/>
    </source>
</evidence>
<dbReference type="InterPro" id="IPR001296">
    <property type="entry name" value="Glyco_trans_1"/>
</dbReference>
<comment type="caution">
    <text evidence="3">The sequence shown here is derived from an EMBL/GenBank/DDBJ whole genome shotgun (WGS) entry which is preliminary data.</text>
</comment>
<evidence type="ECO:0000313" key="4">
    <source>
        <dbReference type="Proteomes" id="UP000261140"/>
    </source>
</evidence>
<sequence length="369" mass="41722">MTMEQNAQPIRVAQMMTDMNYGGVEMVVMNYYRHMDRSRVQFDFFALEGSTLPQREEIEQLGGRVYVVPKYTHLPQYEREIGRLFRQNGYQIVHSHMNTLSVLSLWGAKRAGVPNRIAHNHSTVGRGEGAKNVMKYLLRPFAAVYPTRLCACSRTAGSWLYGEKPFRVFNNAIELDRFTYDASKRKAVRQELGLGDELVLGHVGRFCYAKNHEFLLDVMAEICKQRPDAVLLLIGEGESEAAARRKAEALGLQENVRFLGRQSDPAKFYQAMDTFVLPSRYEGVPVVGVEAQASGLPLICSDKVPKEIGVLSTTKFVSLQAPLEIWADTIICNAEKTTRRDTSAEMRAGGFDIVTEAKKLEEFYFDLLK</sequence>